<comment type="catalytic activity">
    <reaction evidence="11">
        <text>8-oxo-GTP + H2O = 8-oxo-GMP + diphosphate + H(+)</text>
        <dbReference type="Rhea" id="RHEA:67616"/>
        <dbReference type="ChEBI" id="CHEBI:15377"/>
        <dbReference type="ChEBI" id="CHEBI:15378"/>
        <dbReference type="ChEBI" id="CHEBI:33019"/>
        <dbReference type="ChEBI" id="CHEBI:143553"/>
        <dbReference type="ChEBI" id="CHEBI:145694"/>
    </reaction>
</comment>
<dbReference type="Gene3D" id="3.20.20.70">
    <property type="entry name" value="Aldolase class I"/>
    <property type="match status" value="1"/>
</dbReference>
<evidence type="ECO:0000256" key="14">
    <source>
        <dbReference type="ARBA" id="ARBA00041592"/>
    </source>
</evidence>
<dbReference type="CDD" id="cd00564">
    <property type="entry name" value="TMP_TenI"/>
    <property type="match status" value="1"/>
</dbReference>
<reference evidence="20" key="1">
    <citation type="submission" date="2023-07" db="EMBL/GenBank/DDBJ databases">
        <title>Functional and genomic diversity of the sorghum phyllosphere microbiome.</title>
        <authorList>
            <person name="Shade A."/>
        </authorList>
    </citation>
    <scope>NUCLEOTIDE SEQUENCE</scope>
    <source>
        <strain evidence="20">SORGH_AS_0457</strain>
    </source>
</reference>
<dbReference type="GO" id="GO:0008413">
    <property type="term" value="F:8-oxo-7,8-dihydroguanosine triphosphate pyrophosphatase activity"/>
    <property type="evidence" value="ECO:0007669"/>
    <property type="project" value="InterPro"/>
</dbReference>
<evidence type="ECO:0000256" key="12">
    <source>
        <dbReference type="ARBA" id="ARBA00038905"/>
    </source>
</evidence>
<dbReference type="FunFam" id="3.90.79.10:FF:000014">
    <property type="entry name" value="8-oxo-dGTP diphosphatase MutT"/>
    <property type="match status" value="1"/>
</dbReference>
<keyword evidence="4" id="KW-0235">DNA replication</keyword>
<evidence type="ECO:0000256" key="6">
    <source>
        <dbReference type="ARBA" id="ARBA00022763"/>
    </source>
</evidence>
<evidence type="ECO:0000259" key="19">
    <source>
        <dbReference type="PROSITE" id="PS51462"/>
    </source>
</evidence>
<keyword evidence="3" id="KW-0515">Mutator protein</keyword>
<dbReference type="GO" id="GO:0044715">
    <property type="term" value="F:8-oxo-dGDP phosphatase activity"/>
    <property type="evidence" value="ECO:0007669"/>
    <property type="project" value="TreeGrafter"/>
</dbReference>
<dbReference type="GO" id="GO:0035539">
    <property type="term" value="F:8-oxo-7,8-dihydrodeoxyguanosine triphosphate pyrophosphatase activity"/>
    <property type="evidence" value="ECO:0007669"/>
    <property type="project" value="UniProtKB-EC"/>
</dbReference>
<proteinExistence type="inferred from homology"/>
<evidence type="ECO:0000256" key="8">
    <source>
        <dbReference type="ARBA" id="ARBA00022842"/>
    </source>
</evidence>
<evidence type="ECO:0000256" key="18">
    <source>
        <dbReference type="PIRSR" id="PIRSR603561-2"/>
    </source>
</evidence>
<dbReference type="Pfam" id="PF02581">
    <property type="entry name" value="TMP-TENI"/>
    <property type="match status" value="1"/>
</dbReference>
<dbReference type="Proteomes" id="UP001226084">
    <property type="component" value="Unassembled WGS sequence"/>
</dbReference>
<keyword evidence="6" id="KW-0227">DNA damage</keyword>
<dbReference type="NCBIfam" id="TIGR00586">
    <property type="entry name" value="mutt"/>
    <property type="match status" value="1"/>
</dbReference>
<gene>
    <name evidence="20" type="ORF">QE424_002978</name>
</gene>
<dbReference type="InterPro" id="IPR020084">
    <property type="entry name" value="NUDIX_hydrolase_CS"/>
</dbReference>
<evidence type="ECO:0000313" key="21">
    <source>
        <dbReference type="Proteomes" id="UP001226084"/>
    </source>
</evidence>
<feature type="domain" description="Nudix hydrolase" evidence="19">
    <location>
        <begin position="25"/>
        <end position="152"/>
    </location>
</feature>
<keyword evidence="7 20" id="KW-0378">Hydrolase</keyword>
<evidence type="ECO:0000256" key="11">
    <source>
        <dbReference type="ARBA" id="ARBA00036904"/>
    </source>
</evidence>
<dbReference type="InterPro" id="IPR020476">
    <property type="entry name" value="Nudix_hydrolase"/>
</dbReference>
<evidence type="ECO:0000256" key="7">
    <source>
        <dbReference type="ARBA" id="ARBA00022801"/>
    </source>
</evidence>
<evidence type="ECO:0000256" key="13">
    <source>
        <dbReference type="ARBA" id="ARBA00040794"/>
    </source>
</evidence>
<evidence type="ECO:0000256" key="4">
    <source>
        <dbReference type="ARBA" id="ARBA00022705"/>
    </source>
</evidence>
<keyword evidence="8 18" id="KW-0460">Magnesium</keyword>
<dbReference type="AlphaFoldDB" id="A0AAP5EAC1"/>
<dbReference type="NCBIfam" id="NF006530">
    <property type="entry name" value="PRK08999.1"/>
    <property type="match status" value="1"/>
</dbReference>
<dbReference type="GO" id="GO:0009228">
    <property type="term" value="P:thiamine biosynthetic process"/>
    <property type="evidence" value="ECO:0007669"/>
    <property type="project" value="UniProtKB-KW"/>
</dbReference>
<dbReference type="InterPro" id="IPR013785">
    <property type="entry name" value="Aldolase_TIM"/>
</dbReference>
<dbReference type="InterPro" id="IPR015797">
    <property type="entry name" value="NUDIX_hydrolase-like_dom_sf"/>
</dbReference>
<keyword evidence="5 18" id="KW-0479">Metal-binding</keyword>
<dbReference type="GO" id="GO:0046872">
    <property type="term" value="F:metal ion binding"/>
    <property type="evidence" value="ECO:0007669"/>
    <property type="project" value="UniProtKB-KW"/>
</dbReference>
<dbReference type="InterPro" id="IPR036206">
    <property type="entry name" value="ThiamineP_synth_sf"/>
</dbReference>
<name>A0AAP5EAC1_9GAMM</name>
<accession>A0AAP5EAC1</accession>
<comment type="caution">
    <text evidence="20">The sequence shown here is derived from an EMBL/GenBank/DDBJ whole genome shotgun (WGS) entry which is preliminary data.</text>
</comment>
<feature type="binding site" evidence="18">
    <location>
        <position position="61"/>
    </location>
    <ligand>
        <name>Mg(2+)</name>
        <dbReference type="ChEBI" id="CHEBI:18420"/>
    </ligand>
</feature>
<evidence type="ECO:0000256" key="1">
    <source>
        <dbReference type="ARBA" id="ARBA00001946"/>
    </source>
</evidence>
<evidence type="ECO:0000256" key="3">
    <source>
        <dbReference type="ARBA" id="ARBA00022457"/>
    </source>
</evidence>
<feature type="binding site" evidence="17">
    <location>
        <begin position="58"/>
        <end position="61"/>
    </location>
    <ligand>
        <name>8-oxo-dGTP</name>
        <dbReference type="ChEBI" id="CHEBI:77896"/>
    </ligand>
</feature>
<dbReference type="InterPro" id="IPR029119">
    <property type="entry name" value="MutY_C"/>
</dbReference>
<evidence type="ECO:0000256" key="16">
    <source>
        <dbReference type="ARBA" id="ARBA00042798"/>
    </source>
</evidence>
<dbReference type="GO" id="GO:0006260">
    <property type="term" value="P:DNA replication"/>
    <property type="evidence" value="ECO:0007669"/>
    <property type="project" value="UniProtKB-KW"/>
</dbReference>
<evidence type="ECO:0000256" key="15">
    <source>
        <dbReference type="ARBA" id="ARBA00041979"/>
    </source>
</evidence>
<evidence type="ECO:0000256" key="10">
    <source>
        <dbReference type="ARBA" id="ARBA00035861"/>
    </source>
</evidence>
<evidence type="ECO:0000256" key="9">
    <source>
        <dbReference type="ARBA" id="ARBA00023204"/>
    </source>
</evidence>
<keyword evidence="9" id="KW-0234">DNA repair</keyword>
<dbReference type="InterPro" id="IPR022998">
    <property type="entry name" value="ThiamineP_synth_TenI"/>
</dbReference>
<dbReference type="PRINTS" id="PR00502">
    <property type="entry name" value="NUDIXFAMILY"/>
</dbReference>
<dbReference type="PROSITE" id="PS51462">
    <property type="entry name" value="NUDIX"/>
    <property type="match status" value="1"/>
</dbReference>
<evidence type="ECO:0000313" key="20">
    <source>
        <dbReference type="EMBL" id="MDQ1109819.1"/>
    </source>
</evidence>
<comment type="cofactor">
    <cofactor evidence="1 18">
        <name>Mg(2+)</name>
        <dbReference type="ChEBI" id="CHEBI:18420"/>
    </cofactor>
</comment>
<comment type="similarity">
    <text evidence="2">Belongs to the Nudix hydrolase family.</text>
</comment>
<dbReference type="PANTHER" id="PTHR47707">
    <property type="entry name" value="8-OXO-DGTP DIPHOSPHATASE"/>
    <property type="match status" value="1"/>
</dbReference>
<dbReference type="InterPro" id="IPR047127">
    <property type="entry name" value="MutT-like"/>
</dbReference>
<dbReference type="GO" id="GO:0044716">
    <property type="term" value="F:8-oxo-GDP phosphatase activity"/>
    <property type="evidence" value="ECO:0007669"/>
    <property type="project" value="TreeGrafter"/>
</dbReference>
<dbReference type="InterPro" id="IPR000086">
    <property type="entry name" value="NUDIX_hydrolase_dom"/>
</dbReference>
<dbReference type="SUPFAM" id="SSF51391">
    <property type="entry name" value="Thiamin phosphate synthase"/>
    <property type="match status" value="1"/>
</dbReference>
<dbReference type="EMBL" id="JAUTAS010000001">
    <property type="protein sequence ID" value="MDQ1109819.1"/>
    <property type="molecule type" value="Genomic_DNA"/>
</dbReference>
<evidence type="ECO:0000256" key="17">
    <source>
        <dbReference type="PIRSR" id="PIRSR603561-1"/>
    </source>
</evidence>
<evidence type="ECO:0000256" key="5">
    <source>
        <dbReference type="ARBA" id="ARBA00022723"/>
    </source>
</evidence>
<sequence length="338" mass="37221">MGPFVCSALRMPGPIGHSGRMPSPKRSIHVVAGVITDARGRILLNRRTENRDMAGLWEFPGGKREEGESSEQALVRELREELGIEAEVGDWIMDVPQLYPDKHLRLEVRHIRSWKGSPRGREGQAITWVAPDKLSRYSMPPADMPVVAALRHPDRYLITPEPDTDEDAAHQDWYARLARALEAGVRRVQLRTPNSPARIALAEQAVARHRGGVQWLLSRDIELARRLGVGVHLGGEQLLQLEARPLPADQLVAASCHDLAQLQAAQRLGCDFAVLGPVQATDSHPGSVPMGWDAFETLRAQVSLPLYALGGLHPDDITQARRHGAQGIAAIRALWPTA</sequence>
<dbReference type="InterPro" id="IPR003561">
    <property type="entry name" value="Mutator_MutT"/>
</dbReference>
<dbReference type="CDD" id="cd03425">
    <property type="entry name" value="NUDIX_MutT_NudA_like"/>
    <property type="match status" value="1"/>
</dbReference>
<dbReference type="GO" id="GO:0006281">
    <property type="term" value="P:DNA repair"/>
    <property type="evidence" value="ECO:0007669"/>
    <property type="project" value="UniProtKB-KW"/>
</dbReference>
<comment type="catalytic activity">
    <reaction evidence="10">
        <text>8-oxo-dGTP + H2O = 8-oxo-dGMP + diphosphate + H(+)</text>
        <dbReference type="Rhea" id="RHEA:31575"/>
        <dbReference type="ChEBI" id="CHEBI:15377"/>
        <dbReference type="ChEBI" id="CHEBI:15378"/>
        <dbReference type="ChEBI" id="CHEBI:33019"/>
        <dbReference type="ChEBI" id="CHEBI:63224"/>
        <dbReference type="ChEBI" id="CHEBI:77896"/>
        <dbReference type="EC" id="3.6.1.55"/>
    </reaction>
</comment>
<dbReference type="EC" id="3.6.1.55" evidence="12"/>
<organism evidence="20 21">
    <name type="scientific">Stenotrophomonas rhizophila</name>
    <dbReference type="NCBI Taxonomy" id="216778"/>
    <lineage>
        <taxon>Bacteria</taxon>
        <taxon>Pseudomonadati</taxon>
        <taxon>Pseudomonadota</taxon>
        <taxon>Gammaproteobacteria</taxon>
        <taxon>Lysobacterales</taxon>
        <taxon>Lysobacteraceae</taxon>
        <taxon>Stenotrophomonas</taxon>
    </lineage>
</organism>
<feature type="binding site" evidence="17">
    <location>
        <position position="47"/>
    </location>
    <ligand>
        <name>8-oxo-dGTP</name>
        <dbReference type="ChEBI" id="CHEBI:77896"/>
    </ligand>
</feature>
<feature type="binding site" evidence="18">
    <location>
        <position position="81"/>
    </location>
    <ligand>
        <name>Mg(2+)</name>
        <dbReference type="ChEBI" id="CHEBI:18420"/>
    </ligand>
</feature>
<dbReference type="PANTHER" id="PTHR47707:SF1">
    <property type="entry name" value="NUDIX HYDROLASE FAMILY PROTEIN"/>
    <property type="match status" value="1"/>
</dbReference>
<dbReference type="Gene3D" id="3.90.79.10">
    <property type="entry name" value="Nucleoside Triphosphate Pyrophosphohydrolase"/>
    <property type="match status" value="1"/>
</dbReference>
<evidence type="ECO:0000256" key="2">
    <source>
        <dbReference type="ARBA" id="ARBA00005582"/>
    </source>
</evidence>
<dbReference type="PROSITE" id="PS00893">
    <property type="entry name" value="NUDIX_BOX"/>
    <property type="match status" value="1"/>
</dbReference>
<dbReference type="Pfam" id="PF14815">
    <property type="entry name" value="NUDIX_4"/>
    <property type="match status" value="1"/>
</dbReference>
<dbReference type="SUPFAM" id="SSF55811">
    <property type="entry name" value="Nudix"/>
    <property type="match status" value="1"/>
</dbReference>
<protein>
    <recommendedName>
        <fullName evidence="13">8-oxo-dGTP diphosphatase</fullName>
        <ecNumber evidence="12">3.6.1.55</ecNumber>
    </recommendedName>
    <alternativeName>
        <fullName evidence="16">7,8-dihydro-8-oxoguanine-triphosphatase</fullName>
    </alternativeName>
    <alternativeName>
        <fullName evidence="15">Mutator protein MutT</fullName>
    </alternativeName>
    <alternativeName>
        <fullName evidence="14">dGTP pyrophosphohydrolase</fullName>
    </alternativeName>
</protein>